<dbReference type="RefSeq" id="WP_193114213.1">
    <property type="nucleotide sequence ID" value="NZ_CP041165.1"/>
</dbReference>
<sequence length="339" mass="37127">MKEKQIGYYFIVLASVVIILAGIKTASSIIVPFLLSIFIAIILAPTFSYLKSKGLPSALSLVVVLGLFMLLIVLVVKLISTSAYQFTNNIEDYSSKLNIYYQYVVDFANTIGYTLTTESVSEMVNAKQIMKFISSMVQGVGALFTNGFVVILTVAFMLLEADTFVEKIKRSSKNGLSHIDEIFSKIKHYMIIKALISFVTAFIIYVALVLIGTDYPFLWAVLAFLLNFIPNIGSILAAVPAVLISLVELGFVSASLVAGIYVAVNIIIGSIVEPKIMGKGLGVSTLVVFLSLIFWGWLLGIVGMFLSIPLTIMAKIIFNANEKTQWIALLLDDGENLKK</sequence>
<comment type="subcellular location">
    <subcellularLocation>
        <location evidence="1">Membrane</location>
        <topology evidence="1">Multi-pass membrane protein</topology>
    </subcellularLocation>
</comment>
<dbReference type="InterPro" id="IPR002549">
    <property type="entry name" value="AI-2E-like"/>
</dbReference>
<dbReference type="GO" id="GO:0055085">
    <property type="term" value="P:transmembrane transport"/>
    <property type="evidence" value="ECO:0007669"/>
    <property type="project" value="TreeGrafter"/>
</dbReference>
<feature type="transmembrane region" description="Helical" evidence="6">
    <location>
        <begin position="57"/>
        <end position="79"/>
    </location>
</feature>
<protein>
    <submittedName>
        <fullName evidence="7">AI-2E family transporter</fullName>
    </submittedName>
</protein>
<accession>A0A7M1AWN1</accession>
<feature type="transmembrane region" description="Helical" evidence="6">
    <location>
        <begin position="217"/>
        <end position="244"/>
    </location>
</feature>
<gene>
    <name evidence="7" type="ORF">FJR03_03155</name>
</gene>
<keyword evidence="5 6" id="KW-0472">Membrane</keyword>
<keyword evidence="8" id="KW-1185">Reference proteome</keyword>
<organism evidence="7 8">
    <name type="scientific">Sulfurimonas marina</name>
    <dbReference type="NCBI Taxonomy" id="2590551"/>
    <lineage>
        <taxon>Bacteria</taxon>
        <taxon>Pseudomonadati</taxon>
        <taxon>Campylobacterota</taxon>
        <taxon>Epsilonproteobacteria</taxon>
        <taxon>Campylobacterales</taxon>
        <taxon>Sulfurimonadaceae</taxon>
        <taxon>Sulfurimonas</taxon>
    </lineage>
</organism>
<dbReference type="AlphaFoldDB" id="A0A7M1AWN1"/>
<evidence type="ECO:0000256" key="6">
    <source>
        <dbReference type="SAM" id="Phobius"/>
    </source>
</evidence>
<dbReference type="Proteomes" id="UP000593910">
    <property type="component" value="Chromosome"/>
</dbReference>
<evidence type="ECO:0000256" key="1">
    <source>
        <dbReference type="ARBA" id="ARBA00004141"/>
    </source>
</evidence>
<keyword evidence="4 6" id="KW-1133">Transmembrane helix</keyword>
<reference evidence="7 8" key="1">
    <citation type="submission" date="2019-06" db="EMBL/GenBank/DDBJ databases">
        <title>Sulfurimonas gotlandica sp. nov., a chemoautotrophic and psychrotolerant epsilonproteobacterium isolated from a pelagic redoxcline, and an emended description of the genus Sulfurimonas.</title>
        <authorList>
            <person name="Wang S."/>
            <person name="Jiang L."/>
            <person name="Shao Z."/>
        </authorList>
    </citation>
    <scope>NUCLEOTIDE SEQUENCE [LARGE SCALE GENOMIC DNA]</scope>
    <source>
        <strain evidence="7 8">B2</strain>
    </source>
</reference>
<dbReference type="EMBL" id="CP041165">
    <property type="protein sequence ID" value="QOP40792.1"/>
    <property type="molecule type" value="Genomic_DNA"/>
</dbReference>
<keyword evidence="3 6" id="KW-0812">Transmembrane</keyword>
<comment type="similarity">
    <text evidence="2">Belongs to the autoinducer-2 exporter (AI-2E) (TC 2.A.86) family.</text>
</comment>
<evidence type="ECO:0000256" key="2">
    <source>
        <dbReference type="ARBA" id="ARBA00009773"/>
    </source>
</evidence>
<evidence type="ECO:0000256" key="5">
    <source>
        <dbReference type="ARBA" id="ARBA00023136"/>
    </source>
</evidence>
<dbReference type="Pfam" id="PF01594">
    <property type="entry name" value="AI-2E_transport"/>
    <property type="match status" value="1"/>
</dbReference>
<feature type="transmembrane region" description="Helical" evidence="6">
    <location>
        <begin position="251"/>
        <end position="272"/>
    </location>
</feature>
<feature type="transmembrane region" description="Helical" evidence="6">
    <location>
        <begin position="191"/>
        <end position="211"/>
    </location>
</feature>
<evidence type="ECO:0000313" key="8">
    <source>
        <dbReference type="Proteomes" id="UP000593910"/>
    </source>
</evidence>
<name>A0A7M1AWN1_9BACT</name>
<feature type="transmembrane region" description="Helical" evidence="6">
    <location>
        <begin position="140"/>
        <end position="159"/>
    </location>
</feature>
<evidence type="ECO:0000313" key="7">
    <source>
        <dbReference type="EMBL" id="QOP40792.1"/>
    </source>
</evidence>
<feature type="transmembrane region" description="Helical" evidence="6">
    <location>
        <begin position="292"/>
        <end position="318"/>
    </location>
</feature>
<evidence type="ECO:0000256" key="3">
    <source>
        <dbReference type="ARBA" id="ARBA00022692"/>
    </source>
</evidence>
<dbReference type="PANTHER" id="PTHR21716">
    <property type="entry name" value="TRANSMEMBRANE PROTEIN"/>
    <property type="match status" value="1"/>
</dbReference>
<evidence type="ECO:0000256" key="4">
    <source>
        <dbReference type="ARBA" id="ARBA00022989"/>
    </source>
</evidence>
<feature type="transmembrane region" description="Helical" evidence="6">
    <location>
        <begin position="29"/>
        <end position="50"/>
    </location>
</feature>
<feature type="transmembrane region" description="Helical" evidence="6">
    <location>
        <begin position="7"/>
        <end position="23"/>
    </location>
</feature>
<proteinExistence type="inferred from homology"/>
<dbReference type="GO" id="GO:0016020">
    <property type="term" value="C:membrane"/>
    <property type="evidence" value="ECO:0007669"/>
    <property type="project" value="UniProtKB-SubCell"/>
</dbReference>
<dbReference type="PANTHER" id="PTHR21716:SF64">
    <property type="entry name" value="AI-2 TRANSPORT PROTEIN TQSA"/>
    <property type="match status" value="1"/>
</dbReference>
<dbReference type="KEGG" id="smax:FJR03_03155"/>